<dbReference type="InterPro" id="IPR011055">
    <property type="entry name" value="Dup_hybrid_motif"/>
</dbReference>
<dbReference type="SUPFAM" id="SSF51261">
    <property type="entry name" value="Duplicated hybrid motif"/>
    <property type="match status" value="1"/>
</dbReference>
<dbReference type="PANTHER" id="PTHR21666:SF270">
    <property type="entry name" value="MUREIN HYDROLASE ACTIVATOR ENVC"/>
    <property type="match status" value="1"/>
</dbReference>
<dbReference type="PANTHER" id="PTHR21666">
    <property type="entry name" value="PEPTIDASE-RELATED"/>
    <property type="match status" value="1"/>
</dbReference>
<dbReference type="OrthoDB" id="1522859at2"/>
<proteinExistence type="predicted"/>
<dbReference type="Proteomes" id="UP000294564">
    <property type="component" value="Unassembled WGS sequence"/>
</dbReference>
<accession>A0A4R2NRK0</accession>
<gene>
    <name evidence="4" type="ORF">EV195_106160</name>
</gene>
<keyword evidence="1" id="KW-0812">Transmembrane</keyword>
<evidence type="ECO:0000313" key="5">
    <source>
        <dbReference type="Proteomes" id="UP000294564"/>
    </source>
</evidence>
<keyword evidence="1" id="KW-0472">Membrane</keyword>
<organism evidence="4 5">
    <name type="scientific">Tenacibaculum skagerrakense</name>
    <dbReference type="NCBI Taxonomy" id="186571"/>
    <lineage>
        <taxon>Bacteria</taxon>
        <taxon>Pseudomonadati</taxon>
        <taxon>Bacteroidota</taxon>
        <taxon>Flavobacteriia</taxon>
        <taxon>Flavobacteriales</taxon>
        <taxon>Flavobacteriaceae</taxon>
        <taxon>Tenacibaculum</taxon>
    </lineage>
</organism>
<protein>
    <submittedName>
        <fullName evidence="4">BlaR1 peptidase M56</fullName>
    </submittedName>
</protein>
<dbReference type="CDD" id="cd07341">
    <property type="entry name" value="M56_BlaR1_MecR1_like"/>
    <property type="match status" value="1"/>
</dbReference>
<feature type="domain" description="M23ase beta-sheet core" evidence="2">
    <location>
        <begin position="337"/>
        <end position="431"/>
    </location>
</feature>
<dbReference type="RefSeq" id="WP_132795027.1">
    <property type="nucleotide sequence ID" value="NZ_SLXM01000006.1"/>
</dbReference>
<evidence type="ECO:0000259" key="2">
    <source>
        <dbReference type="Pfam" id="PF01551"/>
    </source>
</evidence>
<evidence type="ECO:0000259" key="3">
    <source>
        <dbReference type="Pfam" id="PF05569"/>
    </source>
</evidence>
<dbReference type="AlphaFoldDB" id="A0A4R2NRK0"/>
<evidence type="ECO:0000313" key="4">
    <source>
        <dbReference type="EMBL" id="TCP24352.1"/>
    </source>
</evidence>
<evidence type="ECO:0000256" key="1">
    <source>
        <dbReference type="SAM" id="Phobius"/>
    </source>
</evidence>
<feature type="transmembrane region" description="Helical" evidence="1">
    <location>
        <begin position="98"/>
        <end position="115"/>
    </location>
</feature>
<dbReference type="Gene3D" id="2.70.70.10">
    <property type="entry name" value="Glucose Permease (Domain IIA)"/>
    <property type="match status" value="1"/>
</dbReference>
<dbReference type="EMBL" id="SLXM01000006">
    <property type="protein sequence ID" value="TCP24352.1"/>
    <property type="molecule type" value="Genomic_DNA"/>
</dbReference>
<dbReference type="Pfam" id="PF05569">
    <property type="entry name" value="Peptidase_M56"/>
    <property type="match status" value="1"/>
</dbReference>
<dbReference type="GO" id="GO:0004222">
    <property type="term" value="F:metalloendopeptidase activity"/>
    <property type="evidence" value="ECO:0007669"/>
    <property type="project" value="TreeGrafter"/>
</dbReference>
<reference evidence="4 5" key="1">
    <citation type="submission" date="2019-03" db="EMBL/GenBank/DDBJ databases">
        <title>Genomic Encyclopedia of Type Strains, Phase IV (KMG-IV): sequencing the most valuable type-strain genomes for metagenomic binning, comparative biology and taxonomic classification.</title>
        <authorList>
            <person name="Goeker M."/>
        </authorList>
    </citation>
    <scope>NUCLEOTIDE SEQUENCE [LARGE SCALE GENOMIC DNA]</scope>
    <source>
        <strain evidence="4 5">DSM 14836</strain>
    </source>
</reference>
<feature type="transmembrane region" description="Helical" evidence="1">
    <location>
        <begin position="183"/>
        <end position="202"/>
    </location>
</feature>
<feature type="transmembrane region" description="Helical" evidence="1">
    <location>
        <begin position="136"/>
        <end position="155"/>
    </location>
</feature>
<dbReference type="Pfam" id="PF01551">
    <property type="entry name" value="Peptidase_M23"/>
    <property type="match status" value="1"/>
</dbReference>
<feature type="transmembrane region" description="Helical" evidence="1">
    <location>
        <begin position="274"/>
        <end position="297"/>
    </location>
</feature>
<dbReference type="InterPro" id="IPR050570">
    <property type="entry name" value="Cell_wall_metabolism_enzyme"/>
</dbReference>
<feature type="transmembrane region" description="Helical" evidence="1">
    <location>
        <begin position="6"/>
        <end position="25"/>
    </location>
</feature>
<feature type="domain" description="Peptidase M56" evidence="3">
    <location>
        <begin position="153"/>
        <end position="261"/>
    </location>
</feature>
<comment type="caution">
    <text evidence="4">The sequence shown here is derived from an EMBL/GenBank/DDBJ whole genome shotgun (WGS) entry which is preliminary data.</text>
</comment>
<name>A0A4R2NRK0_9FLAO</name>
<keyword evidence="5" id="KW-1185">Reference proteome</keyword>
<sequence>MNSFIFFLCKVSIVFTLLYIIYRLLFNNHTFYQLNRIVLLLFIPLSIYTATLKAVIPIETKSIEIPSFSEIGTKTVATFLNIEQSTNTKIKSTKSESPILYIYILGSLFFLFSFIKSLLKLYQLKRNSTSIKKGKYSLIYSNVTQTFSCFNWIFLPTSDNNKDKHIIIEHEKKHVDYLHTFDLLLTELFIVVFWFNPFVYLYRKSLKSIHEYQVDNELLTHQNINKIDYLNLLKREIENSIQTNLYSYFGHPTIKKRIKMIAKSKSNTMLKIKYLAILPVIFLLMVSFTKATTILPIKKVVYSSKPSISPIKSDSKIDITAQFGLNKHPFLKNTTRQHNGIDIRAAVGTTIVATADGVIASASSEGNWGNLLIIKHENGFETLYAHLNSFNCKKGQVVKKGEVIGYSGETGKVKGPHLHYAIKLNNEFVNPIDYIK</sequence>
<dbReference type="InterPro" id="IPR016047">
    <property type="entry name" value="M23ase_b-sheet_dom"/>
</dbReference>
<keyword evidence="1" id="KW-1133">Transmembrane helix</keyword>
<dbReference type="CDD" id="cd12797">
    <property type="entry name" value="M23_peptidase"/>
    <property type="match status" value="1"/>
</dbReference>
<feature type="transmembrane region" description="Helical" evidence="1">
    <location>
        <begin position="37"/>
        <end position="56"/>
    </location>
</feature>
<dbReference type="InterPro" id="IPR008756">
    <property type="entry name" value="Peptidase_M56"/>
</dbReference>